<dbReference type="PANTHER" id="PTHR43476">
    <property type="entry name" value="3-(3-HYDROXY-PHENYL)PROPIONATE/3-HYDROXYCINNAMIC ACID HYDROXYLASE"/>
    <property type="match status" value="1"/>
</dbReference>
<keyword evidence="4" id="KW-1185">Reference proteome</keyword>
<dbReference type="PANTHER" id="PTHR43476:SF5">
    <property type="entry name" value="FAD-DEPENDENT MONOOXYGENASE"/>
    <property type="match status" value="1"/>
</dbReference>
<keyword evidence="1" id="KW-0560">Oxidoreductase</keyword>
<accession>A0A1I6BUW6</accession>
<dbReference type="GeneID" id="93712797"/>
<dbReference type="InterPro" id="IPR002938">
    <property type="entry name" value="FAD-bd"/>
</dbReference>
<dbReference type="RefSeq" id="WP_061804065.1">
    <property type="nucleotide sequence ID" value="NZ_FOXX01000014.1"/>
</dbReference>
<reference evidence="3 4" key="1">
    <citation type="submission" date="2016-10" db="EMBL/GenBank/DDBJ databases">
        <authorList>
            <person name="Varghese N."/>
            <person name="Submissions S."/>
        </authorList>
    </citation>
    <scope>NUCLEOTIDE SEQUENCE [LARGE SCALE GENOMIC DNA]</scope>
    <source>
        <strain evidence="3 4">DSM 13796</strain>
    </source>
</reference>
<evidence type="ECO:0000259" key="2">
    <source>
        <dbReference type="Pfam" id="PF01494"/>
    </source>
</evidence>
<dbReference type="InterPro" id="IPR050631">
    <property type="entry name" value="PheA/TfdB_FAD_monoxygenase"/>
</dbReference>
<organism evidence="3 4">
    <name type="scientific">Priestia endophytica DSM 13796</name>
    <dbReference type="NCBI Taxonomy" id="1121089"/>
    <lineage>
        <taxon>Bacteria</taxon>
        <taxon>Bacillati</taxon>
        <taxon>Bacillota</taxon>
        <taxon>Bacilli</taxon>
        <taxon>Bacillales</taxon>
        <taxon>Bacillaceae</taxon>
        <taxon>Priestia</taxon>
    </lineage>
</organism>
<dbReference type="EMBL" id="FOXX01000014">
    <property type="protein sequence ID" value="SFQ84647.1"/>
    <property type="molecule type" value="Genomic_DNA"/>
</dbReference>
<dbReference type="Proteomes" id="UP000182762">
    <property type="component" value="Unassembled WGS sequence"/>
</dbReference>
<evidence type="ECO:0000313" key="4">
    <source>
        <dbReference type="Proteomes" id="UP000182762"/>
    </source>
</evidence>
<gene>
    <name evidence="3" type="ORF">SAMN02745910_04241</name>
</gene>
<dbReference type="Gene3D" id="3.50.50.60">
    <property type="entry name" value="FAD/NAD(P)-binding domain"/>
    <property type="match status" value="1"/>
</dbReference>
<sequence length="505" mass="57836">MNNITNKVVIVGGGPVGLTLSLILARYNVSSLILEKRKEATPLDESRAITWMPRGLELLNWLGIYEKFHEKGVFRTFHQFRNQHRELLVLPFTTLQTPYSYSLQLPQHETETILEKAALETGLVEIRRGHEVIDIGQTEESVMVKVQYEDESYKIYAPFGVGCDGSKTMVREKLEIEKNWRDFGLNSGVADFELNCDLPKDVSNIILDPERPYGFFYFAPQRWRLIYRINKGEDREKASSFEFVRGLLNEKLPNVKIKRILWVSAFRLGEGQSNKYHKGRWVLAGDSAHAMGPSAGAGMMVGVLGAWRLGWRLALSVNKQHNLTRLLQDYSREQKVGADEIQDNNAIIFRNMAISNPILATGRSIILKFLGYIPLFKKKTIEKDALLNQILPVFGAVDQYVSKSASNLKSYGKWILGKRMPYISNEEGSHPLEQNTTKHMFISIGKYHPKREQKYFKSLCQDSEYPICKEFLHIGADSKYRKDGRDFVFALVRPDQHIVSILKLS</sequence>
<name>A0A1I6BUW6_9BACI</name>
<evidence type="ECO:0000313" key="3">
    <source>
        <dbReference type="EMBL" id="SFQ84647.1"/>
    </source>
</evidence>
<proteinExistence type="predicted"/>
<dbReference type="PRINTS" id="PR00420">
    <property type="entry name" value="RNGMNOXGNASE"/>
</dbReference>
<dbReference type="Pfam" id="PF01494">
    <property type="entry name" value="FAD_binding_3"/>
    <property type="match status" value="1"/>
</dbReference>
<dbReference type="InterPro" id="IPR036188">
    <property type="entry name" value="FAD/NAD-bd_sf"/>
</dbReference>
<dbReference type="SUPFAM" id="SSF51905">
    <property type="entry name" value="FAD/NAD(P)-binding domain"/>
    <property type="match status" value="1"/>
</dbReference>
<evidence type="ECO:0000256" key="1">
    <source>
        <dbReference type="ARBA" id="ARBA00023002"/>
    </source>
</evidence>
<protein>
    <submittedName>
        <fullName evidence="3">2-polyprenyl-6-methoxyphenol hydroxylase</fullName>
    </submittedName>
</protein>
<comment type="caution">
    <text evidence="3">The sequence shown here is derived from an EMBL/GenBank/DDBJ whole genome shotgun (WGS) entry which is preliminary data.</text>
</comment>
<feature type="domain" description="FAD-binding" evidence="2">
    <location>
        <begin position="7"/>
        <end position="341"/>
    </location>
</feature>
<dbReference type="Gene3D" id="3.30.70.2450">
    <property type="match status" value="1"/>
</dbReference>